<organism evidence="7 8">
    <name type="scientific">Ensete ventricosum</name>
    <name type="common">Abyssinian banana</name>
    <name type="synonym">Musa ensete</name>
    <dbReference type="NCBI Taxonomy" id="4639"/>
    <lineage>
        <taxon>Eukaryota</taxon>
        <taxon>Viridiplantae</taxon>
        <taxon>Streptophyta</taxon>
        <taxon>Embryophyta</taxon>
        <taxon>Tracheophyta</taxon>
        <taxon>Spermatophyta</taxon>
        <taxon>Magnoliopsida</taxon>
        <taxon>Liliopsida</taxon>
        <taxon>Zingiberales</taxon>
        <taxon>Musaceae</taxon>
        <taxon>Ensete</taxon>
    </lineage>
</organism>
<dbReference type="FunFam" id="2.60.40.790:FF:000010">
    <property type="entry name" value="17.3 kDa class II heat shock protein-like"/>
    <property type="match status" value="1"/>
</dbReference>
<comment type="similarity">
    <text evidence="4 5">Belongs to the small heat shock protein (HSP20) family.</text>
</comment>
<dbReference type="CDD" id="cd06464">
    <property type="entry name" value="ACD_sHsps-like"/>
    <property type="match status" value="1"/>
</dbReference>
<name>A0A426ZDL9_ENSVE</name>
<dbReference type="InterPro" id="IPR008978">
    <property type="entry name" value="HSP20-like_chaperone"/>
</dbReference>
<dbReference type="EMBL" id="AMZH03007140">
    <property type="protein sequence ID" value="RRT62053.1"/>
    <property type="molecule type" value="Genomic_DNA"/>
</dbReference>
<dbReference type="PROSITE" id="PS01031">
    <property type="entry name" value="SHSP"/>
    <property type="match status" value="1"/>
</dbReference>
<dbReference type="PANTHER" id="PTHR11527">
    <property type="entry name" value="HEAT-SHOCK PROTEIN 20 FAMILY MEMBER"/>
    <property type="match status" value="1"/>
</dbReference>
<accession>A0A426ZDL9</accession>
<comment type="caution">
    <text evidence="7">The sequence shown here is derived from an EMBL/GenBank/DDBJ whole genome shotgun (WGS) entry which is preliminary data.</text>
</comment>
<sequence>MSLIWTAKETKLGGAAEDKRTAEEVIAGAEDRWPSPRRISCDVELDFNRTEPKPTIWTISRRRHLFHAAQPRALFLPSPPSSNMNPSSAGLRLTRSMRGVDVVVGSEDNPLMAALHHLMDLTVAGKAARGATSAYVWECGATASTPADVKELPSKLVFEIDMPGVKPGDVRVQVEDGRTLVVSGERMRCEDGEAEYVSLERRVGKFMRKFQLPEDADLDAISELCQDGVLTVTVEKPPPPESKKPKTIEVKIC</sequence>
<evidence type="ECO:0000259" key="6">
    <source>
        <dbReference type="PROSITE" id="PS01031"/>
    </source>
</evidence>
<dbReference type="Proteomes" id="UP000287651">
    <property type="component" value="Unassembled WGS sequence"/>
</dbReference>
<evidence type="ECO:0000256" key="4">
    <source>
        <dbReference type="PROSITE-ProRule" id="PRU00285"/>
    </source>
</evidence>
<dbReference type="InterPro" id="IPR002068">
    <property type="entry name" value="A-crystallin/Hsp20_dom"/>
</dbReference>
<evidence type="ECO:0000256" key="2">
    <source>
        <dbReference type="ARBA" id="ARBA00022490"/>
    </source>
</evidence>
<keyword evidence="2" id="KW-0963">Cytoplasm</keyword>
<gene>
    <name evidence="7" type="ORF">B296_00043698</name>
</gene>
<dbReference type="SUPFAM" id="SSF49764">
    <property type="entry name" value="HSP20-like chaperones"/>
    <property type="match status" value="1"/>
</dbReference>
<evidence type="ECO:0000256" key="5">
    <source>
        <dbReference type="RuleBase" id="RU003616"/>
    </source>
</evidence>
<proteinExistence type="inferred from homology"/>
<comment type="subcellular location">
    <subcellularLocation>
        <location evidence="1">Cytoplasm</location>
    </subcellularLocation>
</comment>
<keyword evidence="3" id="KW-0346">Stress response</keyword>
<dbReference type="GO" id="GO:0005737">
    <property type="term" value="C:cytoplasm"/>
    <property type="evidence" value="ECO:0007669"/>
    <property type="project" value="UniProtKB-SubCell"/>
</dbReference>
<reference evidence="7 8" key="1">
    <citation type="journal article" date="2014" name="Agronomy (Basel)">
        <title>A Draft Genome Sequence for Ensete ventricosum, the Drought-Tolerant Tree Against Hunger.</title>
        <authorList>
            <person name="Harrison J."/>
            <person name="Moore K.A."/>
            <person name="Paszkiewicz K."/>
            <person name="Jones T."/>
            <person name="Grant M."/>
            <person name="Ambacheew D."/>
            <person name="Muzemil S."/>
            <person name="Studholme D.J."/>
        </authorList>
    </citation>
    <scope>NUCLEOTIDE SEQUENCE [LARGE SCALE GENOMIC DNA]</scope>
</reference>
<dbReference type="GO" id="GO:0006950">
    <property type="term" value="P:response to stress"/>
    <property type="evidence" value="ECO:0007669"/>
    <property type="project" value="UniProtKB-ARBA"/>
</dbReference>
<evidence type="ECO:0000313" key="7">
    <source>
        <dbReference type="EMBL" id="RRT62053.1"/>
    </source>
</evidence>
<dbReference type="InterPro" id="IPR031107">
    <property type="entry name" value="Small_HSP"/>
</dbReference>
<dbReference type="AlphaFoldDB" id="A0A426ZDL9"/>
<dbReference type="Pfam" id="PF00011">
    <property type="entry name" value="HSP20"/>
    <property type="match status" value="1"/>
</dbReference>
<feature type="domain" description="SHSP" evidence="6">
    <location>
        <begin position="138"/>
        <end position="251"/>
    </location>
</feature>
<evidence type="ECO:0000256" key="1">
    <source>
        <dbReference type="ARBA" id="ARBA00004496"/>
    </source>
</evidence>
<evidence type="ECO:0000313" key="8">
    <source>
        <dbReference type="Proteomes" id="UP000287651"/>
    </source>
</evidence>
<protein>
    <recommendedName>
        <fullName evidence="6">SHSP domain-containing protein</fullName>
    </recommendedName>
</protein>
<dbReference type="Gene3D" id="2.60.40.790">
    <property type="match status" value="1"/>
</dbReference>
<evidence type="ECO:0000256" key="3">
    <source>
        <dbReference type="ARBA" id="ARBA00023016"/>
    </source>
</evidence>